<evidence type="ECO:0000256" key="1">
    <source>
        <dbReference type="SAM" id="MobiDB-lite"/>
    </source>
</evidence>
<dbReference type="Proteomes" id="UP000094569">
    <property type="component" value="Unassembled WGS sequence"/>
</dbReference>
<feature type="compositionally biased region" description="Low complexity" evidence="1">
    <location>
        <begin position="84"/>
        <end position="95"/>
    </location>
</feature>
<feature type="compositionally biased region" description="Polar residues" evidence="1">
    <location>
        <begin position="65"/>
        <end position="83"/>
    </location>
</feature>
<name>A0A1E3BEY6_ASPCR</name>
<keyword evidence="3" id="KW-1185">Reference proteome</keyword>
<evidence type="ECO:0000313" key="3">
    <source>
        <dbReference type="Proteomes" id="UP000094569"/>
    </source>
</evidence>
<sequence>MSFTGNNGFGQFCGSPAYGFQNTQFNRNGAGIRPNGHGPANNKGGRKKGNNRRGMQHPADRNNDSNKGQQGRRTPRSQNQVYDQPQNQNQNQNPNGSRRTANVPARGGRKNNRRFSPIPVNNQGFPSGPSGRRAKASPWDGDIMMHDAPRIKKPGRRSIQDVAMVDAPAVVMQQPIWEEDRDMAMQDAPPLPEEQPVYQYQFDLERHFLLAFEQLALERQQGRELLAQGLLEMQRLAASMLHLAPPVQPQSLTWARSIDNDDNKNWEQQIDTDYKTTTSFDNNNANDKRINERNGYIFLSAWCRHRVTAGSDYDLRPPN</sequence>
<dbReference type="OrthoDB" id="4508602at2759"/>
<proteinExistence type="predicted"/>
<reference evidence="2 3" key="1">
    <citation type="journal article" date="2016" name="BMC Genomics">
        <title>Comparative genomic and transcriptomic analyses of the Fuzhuan brick tea-fermentation fungus Aspergillus cristatus.</title>
        <authorList>
            <person name="Ge Y."/>
            <person name="Wang Y."/>
            <person name="Liu Y."/>
            <person name="Tan Y."/>
            <person name="Ren X."/>
            <person name="Zhang X."/>
            <person name="Hyde K.D."/>
            <person name="Liu Y."/>
            <person name="Liu Z."/>
        </authorList>
    </citation>
    <scope>NUCLEOTIDE SEQUENCE [LARGE SCALE GENOMIC DNA]</scope>
    <source>
        <strain evidence="2 3">GZAAS20.1005</strain>
    </source>
</reference>
<organism evidence="2 3">
    <name type="scientific">Aspergillus cristatus</name>
    <name type="common">Chinese Fuzhuan brick tea-fermentation fungus</name>
    <name type="synonym">Eurotium cristatum</name>
    <dbReference type="NCBI Taxonomy" id="573508"/>
    <lineage>
        <taxon>Eukaryota</taxon>
        <taxon>Fungi</taxon>
        <taxon>Dikarya</taxon>
        <taxon>Ascomycota</taxon>
        <taxon>Pezizomycotina</taxon>
        <taxon>Eurotiomycetes</taxon>
        <taxon>Eurotiomycetidae</taxon>
        <taxon>Eurotiales</taxon>
        <taxon>Aspergillaceae</taxon>
        <taxon>Aspergillus</taxon>
        <taxon>Aspergillus subgen. Aspergillus</taxon>
    </lineage>
</organism>
<protein>
    <submittedName>
        <fullName evidence="2">Uncharacterized protein</fullName>
    </submittedName>
</protein>
<gene>
    <name evidence="2" type="ORF">SI65_04483</name>
</gene>
<feature type="region of interest" description="Disordered" evidence="1">
    <location>
        <begin position="24"/>
        <end position="142"/>
    </location>
</feature>
<accession>A0A1E3BEY6</accession>
<feature type="compositionally biased region" description="Basic residues" evidence="1">
    <location>
        <begin position="44"/>
        <end position="55"/>
    </location>
</feature>
<dbReference type="AlphaFoldDB" id="A0A1E3BEY6"/>
<evidence type="ECO:0000313" key="2">
    <source>
        <dbReference type="EMBL" id="ODM19499.1"/>
    </source>
</evidence>
<comment type="caution">
    <text evidence="2">The sequence shown here is derived from an EMBL/GenBank/DDBJ whole genome shotgun (WGS) entry which is preliminary data.</text>
</comment>
<dbReference type="VEuPathDB" id="FungiDB:SI65_04483"/>
<dbReference type="EMBL" id="JXNT01000004">
    <property type="protein sequence ID" value="ODM19499.1"/>
    <property type="molecule type" value="Genomic_DNA"/>
</dbReference>